<name>A0A254TA76_9BURK</name>
<dbReference type="GO" id="GO:0022857">
    <property type="term" value="F:transmembrane transporter activity"/>
    <property type="evidence" value="ECO:0007669"/>
    <property type="project" value="InterPro"/>
</dbReference>
<feature type="transmembrane region" description="Helical" evidence="7">
    <location>
        <begin position="80"/>
        <end position="99"/>
    </location>
</feature>
<keyword evidence="4 7" id="KW-0812">Transmembrane</keyword>
<feature type="transmembrane region" description="Helical" evidence="7">
    <location>
        <begin position="367"/>
        <end position="389"/>
    </location>
</feature>
<evidence type="ECO:0000259" key="8">
    <source>
        <dbReference type="PROSITE" id="PS50850"/>
    </source>
</evidence>
<dbReference type="AlphaFoldDB" id="A0A254TA76"/>
<evidence type="ECO:0000256" key="5">
    <source>
        <dbReference type="ARBA" id="ARBA00022989"/>
    </source>
</evidence>
<evidence type="ECO:0000256" key="7">
    <source>
        <dbReference type="SAM" id="Phobius"/>
    </source>
</evidence>
<reference evidence="9 10" key="1">
    <citation type="submission" date="2016-02" db="EMBL/GenBank/DDBJ databases">
        <authorList>
            <person name="Wen L."/>
            <person name="He K."/>
            <person name="Yang H."/>
        </authorList>
    </citation>
    <scope>NUCLEOTIDE SEQUENCE [LARGE SCALE GENOMIC DNA]</scope>
    <source>
        <strain evidence="9 10">TSA40</strain>
    </source>
</reference>
<feature type="transmembrane region" description="Helical" evidence="7">
    <location>
        <begin position="217"/>
        <end position="239"/>
    </location>
</feature>
<dbReference type="PROSITE" id="PS00216">
    <property type="entry name" value="SUGAR_TRANSPORT_1"/>
    <property type="match status" value="1"/>
</dbReference>
<gene>
    <name evidence="9" type="ORF">AYR66_08500</name>
</gene>
<keyword evidence="10" id="KW-1185">Reference proteome</keyword>
<dbReference type="InterPro" id="IPR005829">
    <property type="entry name" value="Sugar_transporter_CS"/>
</dbReference>
<feature type="transmembrane region" description="Helical" evidence="7">
    <location>
        <begin position="163"/>
        <end position="184"/>
    </location>
</feature>
<proteinExistence type="predicted"/>
<evidence type="ECO:0000256" key="6">
    <source>
        <dbReference type="ARBA" id="ARBA00023136"/>
    </source>
</evidence>
<sequence length="410" mass="42195">MTPSTPAFRNALPVTAILVLLFGTQPVAMDLYLPALPEIAGRFGGRMGQAQWTLTAYLLAFGISQLFVGALSDRFGRRKTLLCGLACYIAAAAIGALAPSLGVLVASRALLGAATAACVTSARAVIRDCYSGQDGMGIMARSMTGMSAIALVSPVIGGVATSLLGWTSTIAMIAVFGVAAWIAVYTTFTETATTTGGSARIGIGVLLCHPQFLASSFLAGCSFSGAVSFLLLSPFIFIGKFGMSRIAYGLVPAICSLAFLSGTVFCRHYLARVPVPEVIRLAAMLSVAGGIGQLLLWHAGILTPWSILASQCLYMFGHGIHQPCGQAGSVAPFPQFAGRAAAVSGFIIIATAFAVGQAVSHSSLPPAQTLMTVLALAACAIACLGWLAIPRAYRLAEAGQARAAMCSDNS</sequence>
<keyword evidence="3" id="KW-1003">Cell membrane</keyword>
<accession>A0A254TA76</accession>
<keyword evidence="6 7" id="KW-0472">Membrane</keyword>
<comment type="caution">
    <text evidence="9">The sequence shown here is derived from an EMBL/GenBank/DDBJ whole genome shotgun (WGS) entry which is preliminary data.</text>
</comment>
<keyword evidence="2" id="KW-0813">Transport</keyword>
<dbReference type="SUPFAM" id="SSF103473">
    <property type="entry name" value="MFS general substrate transporter"/>
    <property type="match status" value="1"/>
</dbReference>
<dbReference type="Proteomes" id="UP000197535">
    <property type="component" value="Unassembled WGS sequence"/>
</dbReference>
<evidence type="ECO:0000313" key="10">
    <source>
        <dbReference type="Proteomes" id="UP000197535"/>
    </source>
</evidence>
<dbReference type="EMBL" id="LSTO01000001">
    <property type="protein sequence ID" value="OWW19550.1"/>
    <property type="molecule type" value="Genomic_DNA"/>
</dbReference>
<comment type="subcellular location">
    <subcellularLocation>
        <location evidence="1">Cell membrane</location>
        <topology evidence="1">Multi-pass membrane protein</topology>
    </subcellularLocation>
</comment>
<dbReference type="PANTHER" id="PTHR42718:SF46">
    <property type="entry name" value="BLR6921 PROTEIN"/>
    <property type="match status" value="1"/>
</dbReference>
<feature type="transmembrane region" description="Helical" evidence="7">
    <location>
        <begin position="305"/>
        <end position="324"/>
    </location>
</feature>
<feature type="transmembrane region" description="Helical" evidence="7">
    <location>
        <begin position="50"/>
        <end position="68"/>
    </location>
</feature>
<protein>
    <recommendedName>
        <fullName evidence="8">Major facilitator superfamily (MFS) profile domain-containing protein</fullName>
    </recommendedName>
</protein>
<evidence type="ECO:0000256" key="1">
    <source>
        <dbReference type="ARBA" id="ARBA00004651"/>
    </source>
</evidence>
<dbReference type="PANTHER" id="PTHR42718">
    <property type="entry name" value="MAJOR FACILITATOR SUPERFAMILY MULTIDRUG TRANSPORTER MFSC"/>
    <property type="match status" value="1"/>
</dbReference>
<feature type="domain" description="Major facilitator superfamily (MFS) profile" evidence="8">
    <location>
        <begin position="11"/>
        <end position="410"/>
    </location>
</feature>
<dbReference type="Pfam" id="PF07690">
    <property type="entry name" value="MFS_1"/>
    <property type="match status" value="1"/>
</dbReference>
<dbReference type="RefSeq" id="WP_170942054.1">
    <property type="nucleotide sequence ID" value="NZ_LSTO01000001.1"/>
</dbReference>
<dbReference type="InterPro" id="IPR011701">
    <property type="entry name" value="MFS"/>
</dbReference>
<feature type="transmembrane region" description="Helical" evidence="7">
    <location>
        <begin position="336"/>
        <end position="355"/>
    </location>
</feature>
<evidence type="ECO:0000256" key="2">
    <source>
        <dbReference type="ARBA" id="ARBA00022448"/>
    </source>
</evidence>
<feature type="transmembrane region" description="Helical" evidence="7">
    <location>
        <begin position="245"/>
        <end position="266"/>
    </location>
</feature>
<keyword evidence="5 7" id="KW-1133">Transmembrane helix</keyword>
<dbReference type="InterPro" id="IPR036259">
    <property type="entry name" value="MFS_trans_sf"/>
</dbReference>
<evidence type="ECO:0000256" key="3">
    <source>
        <dbReference type="ARBA" id="ARBA00022475"/>
    </source>
</evidence>
<organism evidence="9 10">
    <name type="scientific">Noviherbaspirillum denitrificans</name>
    <dbReference type="NCBI Taxonomy" id="1968433"/>
    <lineage>
        <taxon>Bacteria</taxon>
        <taxon>Pseudomonadati</taxon>
        <taxon>Pseudomonadota</taxon>
        <taxon>Betaproteobacteria</taxon>
        <taxon>Burkholderiales</taxon>
        <taxon>Oxalobacteraceae</taxon>
        <taxon>Noviherbaspirillum</taxon>
    </lineage>
</organism>
<dbReference type="InterPro" id="IPR020846">
    <property type="entry name" value="MFS_dom"/>
</dbReference>
<dbReference type="PROSITE" id="PS50850">
    <property type="entry name" value="MFS"/>
    <property type="match status" value="1"/>
</dbReference>
<evidence type="ECO:0000313" key="9">
    <source>
        <dbReference type="EMBL" id="OWW19550.1"/>
    </source>
</evidence>
<feature type="transmembrane region" description="Helical" evidence="7">
    <location>
        <begin position="138"/>
        <end position="157"/>
    </location>
</feature>
<dbReference type="Gene3D" id="1.20.1720.10">
    <property type="entry name" value="Multidrug resistance protein D"/>
    <property type="match status" value="1"/>
</dbReference>
<evidence type="ECO:0000256" key="4">
    <source>
        <dbReference type="ARBA" id="ARBA00022692"/>
    </source>
</evidence>
<dbReference type="GO" id="GO:0005886">
    <property type="term" value="C:plasma membrane"/>
    <property type="evidence" value="ECO:0007669"/>
    <property type="project" value="UniProtKB-SubCell"/>
</dbReference>